<feature type="non-terminal residue" evidence="5">
    <location>
        <position position="1"/>
    </location>
</feature>
<dbReference type="InterPro" id="IPR029030">
    <property type="entry name" value="Caspase-like_dom_sf"/>
</dbReference>
<evidence type="ECO:0000259" key="4">
    <source>
        <dbReference type="Pfam" id="PF00656"/>
    </source>
</evidence>
<dbReference type="AlphaFoldDB" id="K0SQ41"/>
<protein>
    <recommendedName>
        <fullName evidence="4">Peptidase C14 caspase domain-containing protein</fullName>
    </recommendedName>
</protein>
<evidence type="ECO:0000256" key="3">
    <source>
        <dbReference type="SAM" id="SignalP"/>
    </source>
</evidence>
<keyword evidence="3" id="KW-0732">Signal</keyword>
<dbReference type="InterPro" id="IPR011600">
    <property type="entry name" value="Pept_C14_caspase"/>
</dbReference>
<proteinExistence type="inferred from homology"/>
<evidence type="ECO:0000313" key="6">
    <source>
        <dbReference type="Proteomes" id="UP000266841"/>
    </source>
</evidence>
<dbReference type="InterPro" id="IPR050452">
    <property type="entry name" value="Metacaspase"/>
</dbReference>
<dbReference type="eggNOG" id="KOG1546">
    <property type="taxonomic scope" value="Eukaryota"/>
</dbReference>
<gene>
    <name evidence="5" type="ORF">THAOC_16243</name>
</gene>
<dbReference type="PANTHER" id="PTHR48104:SF30">
    <property type="entry name" value="METACASPASE-1"/>
    <property type="match status" value="1"/>
</dbReference>
<reference evidence="5 6" key="1">
    <citation type="journal article" date="2012" name="Genome Biol.">
        <title>Genome and low-iron response of an oceanic diatom adapted to chronic iron limitation.</title>
        <authorList>
            <person name="Lommer M."/>
            <person name="Specht M."/>
            <person name="Roy A.S."/>
            <person name="Kraemer L."/>
            <person name="Andreson R."/>
            <person name="Gutowska M.A."/>
            <person name="Wolf J."/>
            <person name="Bergner S.V."/>
            <person name="Schilhabel M.B."/>
            <person name="Klostermeier U.C."/>
            <person name="Beiko R.G."/>
            <person name="Rosenstiel P."/>
            <person name="Hippler M."/>
            <person name="Laroche J."/>
        </authorList>
    </citation>
    <scope>NUCLEOTIDE SEQUENCE [LARGE SCALE GENOMIC DNA]</scope>
    <source>
        <strain evidence="5 6">CCMP1005</strain>
    </source>
</reference>
<comment type="similarity">
    <text evidence="1">Belongs to the peptidase C14B family.</text>
</comment>
<dbReference type="GO" id="GO:0004197">
    <property type="term" value="F:cysteine-type endopeptidase activity"/>
    <property type="evidence" value="ECO:0007669"/>
    <property type="project" value="InterPro"/>
</dbReference>
<dbReference type="Proteomes" id="UP000266841">
    <property type="component" value="Unassembled WGS sequence"/>
</dbReference>
<sequence>ARLLAELVIAFPVVCGHAGTGSHTSSSSTPSFYVAAGSPGKGRGGVHRRAAAGAVPGGLPAGSELELGRRAAPDRRVELFIGSLTPLEIGPRIVPAVRRNLAAMGYEQHPQLSSSRLIDVNSPMRITNGHGGTRRAVLIGINYVGQQGQLSGCHNDVRNIAKYLSSMGFQQHNMTILMDDGMHEEPTYRNIMEAFKWIVQESQPGDTWVLHYLRGWSRRDSHPARLSAGRPDQRRRSFEVPGEADEEGGACHVSEDGKVDCCHSGTVLDLPYNFYADGRQTSMRRNEDFDMGHLMEIAAFGVTMAMASDLAGMAAGAAGFASAASGGGAEEILDECCVIL</sequence>
<evidence type="ECO:0000256" key="1">
    <source>
        <dbReference type="ARBA" id="ARBA00009005"/>
    </source>
</evidence>
<dbReference type="PANTHER" id="PTHR48104">
    <property type="entry name" value="METACASPASE-4"/>
    <property type="match status" value="1"/>
</dbReference>
<name>K0SQ41_THAOC</name>
<dbReference type="GO" id="GO:0005737">
    <property type="term" value="C:cytoplasm"/>
    <property type="evidence" value="ECO:0007669"/>
    <property type="project" value="TreeGrafter"/>
</dbReference>
<accession>K0SQ41</accession>
<feature type="signal peptide" evidence="3">
    <location>
        <begin position="1"/>
        <end position="18"/>
    </location>
</feature>
<feature type="region of interest" description="Disordered" evidence="2">
    <location>
        <begin position="221"/>
        <end position="250"/>
    </location>
</feature>
<keyword evidence="6" id="KW-1185">Reference proteome</keyword>
<feature type="chain" id="PRO_5003841337" description="Peptidase C14 caspase domain-containing protein" evidence="3">
    <location>
        <begin position="19"/>
        <end position="340"/>
    </location>
</feature>
<organism evidence="5 6">
    <name type="scientific">Thalassiosira oceanica</name>
    <name type="common">Marine diatom</name>
    <dbReference type="NCBI Taxonomy" id="159749"/>
    <lineage>
        <taxon>Eukaryota</taxon>
        <taxon>Sar</taxon>
        <taxon>Stramenopiles</taxon>
        <taxon>Ochrophyta</taxon>
        <taxon>Bacillariophyta</taxon>
        <taxon>Coscinodiscophyceae</taxon>
        <taxon>Thalassiosirophycidae</taxon>
        <taxon>Thalassiosirales</taxon>
        <taxon>Thalassiosiraceae</taxon>
        <taxon>Thalassiosira</taxon>
    </lineage>
</organism>
<dbReference type="EMBL" id="AGNL01018421">
    <property type="protein sequence ID" value="EJK63116.1"/>
    <property type="molecule type" value="Genomic_DNA"/>
</dbReference>
<dbReference type="OrthoDB" id="3223806at2759"/>
<dbReference type="Pfam" id="PF00656">
    <property type="entry name" value="Peptidase_C14"/>
    <property type="match status" value="1"/>
</dbReference>
<evidence type="ECO:0000313" key="5">
    <source>
        <dbReference type="EMBL" id="EJK63116.1"/>
    </source>
</evidence>
<feature type="domain" description="Peptidase C14 caspase" evidence="4">
    <location>
        <begin position="134"/>
        <end position="212"/>
    </location>
</feature>
<comment type="caution">
    <text evidence="5">The sequence shown here is derived from an EMBL/GenBank/DDBJ whole genome shotgun (WGS) entry which is preliminary data.</text>
</comment>
<dbReference type="SUPFAM" id="SSF52129">
    <property type="entry name" value="Caspase-like"/>
    <property type="match status" value="1"/>
</dbReference>
<evidence type="ECO:0000256" key="2">
    <source>
        <dbReference type="SAM" id="MobiDB-lite"/>
    </source>
</evidence>
<dbReference type="Gene3D" id="3.40.50.12660">
    <property type="match status" value="2"/>
</dbReference>
<dbReference type="GO" id="GO:0006508">
    <property type="term" value="P:proteolysis"/>
    <property type="evidence" value="ECO:0007669"/>
    <property type="project" value="InterPro"/>
</dbReference>